<comment type="caution">
    <text evidence="2">The sequence shown here is derived from an EMBL/GenBank/DDBJ whole genome shotgun (WGS) entry which is preliminary data.</text>
</comment>
<proteinExistence type="predicted"/>
<dbReference type="STRING" id="57577.A0A2K3NXF9"/>
<evidence type="ECO:0000313" key="3">
    <source>
        <dbReference type="EMBL" id="PNY08540.1"/>
    </source>
</evidence>
<organism evidence="2 4">
    <name type="scientific">Trifolium pratense</name>
    <name type="common">Red clover</name>
    <dbReference type="NCBI Taxonomy" id="57577"/>
    <lineage>
        <taxon>Eukaryota</taxon>
        <taxon>Viridiplantae</taxon>
        <taxon>Streptophyta</taxon>
        <taxon>Embryophyta</taxon>
        <taxon>Tracheophyta</taxon>
        <taxon>Spermatophyta</taxon>
        <taxon>Magnoliopsida</taxon>
        <taxon>eudicotyledons</taxon>
        <taxon>Gunneridae</taxon>
        <taxon>Pentapetalae</taxon>
        <taxon>rosids</taxon>
        <taxon>fabids</taxon>
        <taxon>Fabales</taxon>
        <taxon>Fabaceae</taxon>
        <taxon>Papilionoideae</taxon>
        <taxon>50 kb inversion clade</taxon>
        <taxon>NPAAA clade</taxon>
        <taxon>Hologalegina</taxon>
        <taxon>IRL clade</taxon>
        <taxon>Trifolieae</taxon>
        <taxon>Trifolium</taxon>
    </lineage>
</organism>
<keyword evidence="2" id="KW-0418">Kinase</keyword>
<reference evidence="2 4" key="2">
    <citation type="journal article" date="2017" name="Front. Plant Sci.">
        <title>Gene Classification and Mining of Molecular Markers Useful in Red Clover (Trifolium pratense) Breeding.</title>
        <authorList>
            <person name="Istvanek J."/>
            <person name="Dluhosova J."/>
            <person name="Dluhos P."/>
            <person name="Patkova L."/>
            <person name="Nedelnik J."/>
            <person name="Repkova J."/>
        </authorList>
    </citation>
    <scope>NUCLEOTIDE SEQUENCE [LARGE SCALE GENOMIC DNA]</scope>
    <source>
        <strain evidence="4">cv. Tatra</strain>
        <tissue evidence="2">Young leaves</tissue>
    </source>
</reference>
<reference evidence="2 4" key="1">
    <citation type="journal article" date="2014" name="Am. J. Bot.">
        <title>Genome assembly and annotation for red clover (Trifolium pratense; Fabaceae).</title>
        <authorList>
            <person name="Istvanek J."/>
            <person name="Jaros M."/>
            <person name="Krenek A."/>
            <person name="Repkova J."/>
        </authorList>
    </citation>
    <scope>NUCLEOTIDE SEQUENCE [LARGE SCALE GENOMIC DNA]</scope>
    <source>
        <strain evidence="4">cv. Tatra</strain>
        <tissue evidence="2">Young leaves</tissue>
    </source>
</reference>
<accession>A0A2K3NXF9</accession>
<keyword evidence="2" id="KW-0675">Receptor</keyword>
<protein>
    <submittedName>
        <fullName evidence="2">Receptor-like serine/threonine-protein kinase ALE2-like protein</fullName>
    </submittedName>
</protein>
<evidence type="ECO:0000313" key="1">
    <source>
        <dbReference type="EMBL" id="PNY07649.1"/>
    </source>
</evidence>
<dbReference type="EMBL" id="ASHM01002010">
    <property type="protein sequence ID" value="PNY07649.1"/>
    <property type="molecule type" value="Genomic_DNA"/>
</dbReference>
<gene>
    <name evidence="1" type="ORF">L195_g004151</name>
    <name evidence="2" type="ORF">L195_g004216</name>
    <name evidence="3" type="ORF">L195_g005067</name>
</gene>
<dbReference type="AlphaFoldDB" id="A0A2K3NXF9"/>
<dbReference type="EMBL" id="ASHM01002575">
    <property type="protein sequence ID" value="PNY08540.1"/>
    <property type="molecule type" value="Genomic_DNA"/>
</dbReference>
<sequence length="44" mass="5194">MRCLVYELVRSGSVESHLHGADQRNNPLDWEARKKKLTLELRED</sequence>
<dbReference type="EMBL" id="ASHM01002053">
    <property type="protein sequence ID" value="PNY07714.1"/>
    <property type="molecule type" value="Genomic_DNA"/>
</dbReference>
<dbReference type="Proteomes" id="UP000236291">
    <property type="component" value="Unassembled WGS sequence"/>
</dbReference>
<keyword evidence="2" id="KW-0808">Transferase</keyword>
<evidence type="ECO:0000313" key="4">
    <source>
        <dbReference type="Proteomes" id="UP000236291"/>
    </source>
</evidence>
<name>A0A2K3NXF9_TRIPR</name>
<evidence type="ECO:0000313" key="2">
    <source>
        <dbReference type="EMBL" id="PNY07714.1"/>
    </source>
</evidence>
<dbReference type="GO" id="GO:0016301">
    <property type="term" value="F:kinase activity"/>
    <property type="evidence" value="ECO:0007669"/>
    <property type="project" value="UniProtKB-KW"/>
</dbReference>